<feature type="non-terminal residue" evidence="1">
    <location>
        <position position="1"/>
    </location>
</feature>
<reference evidence="1" key="1">
    <citation type="submission" date="2021-06" db="EMBL/GenBank/DDBJ databases">
        <authorList>
            <person name="Kallberg Y."/>
            <person name="Tangrot J."/>
            <person name="Rosling A."/>
        </authorList>
    </citation>
    <scope>NUCLEOTIDE SEQUENCE</scope>
    <source>
        <strain evidence="1">IL203A</strain>
    </source>
</reference>
<accession>A0ACA9PNL7</accession>
<proteinExistence type="predicted"/>
<name>A0ACA9PNL7_9GLOM</name>
<evidence type="ECO:0000313" key="2">
    <source>
        <dbReference type="Proteomes" id="UP000789702"/>
    </source>
</evidence>
<dbReference type="Proteomes" id="UP000789702">
    <property type="component" value="Unassembled WGS sequence"/>
</dbReference>
<gene>
    <name evidence="1" type="ORF">DHETER_LOCUS12451</name>
</gene>
<feature type="non-terminal residue" evidence="1">
    <location>
        <position position="95"/>
    </location>
</feature>
<protein>
    <submittedName>
        <fullName evidence="1">10611_t:CDS:1</fullName>
    </submittedName>
</protein>
<comment type="caution">
    <text evidence="1">The sequence shown here is derived from an EMBL/GenBank/DDBJ whole genome shotgun (WGS) entry which is preliminary data.</text>
</comment>
<dbReference type="EMBL" id="CAJVPU010030587">
    <property type="protein sequence ID" value="CAG8714396.1"/>
    <property type="molecule type" value="Genomic_DNA"/>
</dbReference>
<evidence type="ECO:0000313" key="1">
    <source>
        <dbReference type="EMBL" id="CAG8714396.1"/>
    </source>
</evidence>
<keyword evidence="2" id="KW-1185">Reference proteome</keyword>
<sequence>RRNDNTNYVNNVENTLNQNDIDEADNYNDNTNSINIESDYDQSDIDKTNNADSFSDNNNNNVLSSLKNILHSSRKYNNVKNAKHNEQTAGILNEN</sequence>
<organism evidence="1 2">
    <name type="scientific">Dentiscutata heterogama</name>
    <dbReference type="NCBI Taxonomy" id="1316150"/>
    <lineage>
        <taxon>Eukaryota</taxon>
        <taxon>Fungi</taxon>
        <taxon>Fungi incertae sedis</taxon>
        <taxon>Mucoromycota</taxon>
        <taxon>Glomeromycotina</taxon>
        <taxon>Glomeromycetes</taxon>
        <taxon>Diversisporales</taxon>
        <taxon>Gigasporaceae</taxon>
        <taxon>Dentiscutata</taxon>
    </lineage>
</organism>